<dbReference type="Proteomes" id="UP001288778">
    <property type="component" value="Unassembled WGS sequence"/>
</dbReference>
<proteinExistence type="predicted"/>
<name>A0AAW9I7M7_CLOPF</name>
<dbReference type="AlphaFoldDB" id="A0AAW9I7M7"/>
<dbReference type="SUPFAM" id="SSF49478">
    <property type="entry name" value="Cna protein B-type domain"/>
    <property type="match status" value="2"/>
</dbReference>
<dbReference type="CDD" id="cd00222">
    <property type="entry name" value="CollagenBindB"/>
    <property type="match status" value="2"/>
</dbReference>
<comment type="caution">
    <text evidence="2">The sequence shown here is derived from an EMBL/GenBank/DDBJ whole genome shotgun (WGS) entry which is preliminary data.</text>
</comment>
<feature type="domain" description="CNA-B" evidence="1">
    <location>
        <begin position="17"/>
        <end position="99"/>
    </location>
</feature>
<feature type="domain" description="CNA-B" evidence="1">
    <location>
        <begin position="107"/>
        <end position="164"/>
    </location>
</feature>
<dbReference type="InterPro" id="IPR008454">
    <property type="entry name" value="Collagen-bd_Cna-like_B-typ_dom"/>
</dbReference>
<evidence type="ECO:0000259" key="1">
    <source>
        <dbReference type="Pfam" id="PF05738"/>
    </source>
</evidence>
<accession>A0AAW9I7M7</accession>
<gene>
    <name evidence="2" type="ORF">GNF68_15650</name>
</gene>
<reference evidence="2" key="1">
    <citation type="submission" date="2019-11" db="EMBL/GenBank/DDBJ databases">
        <title>Characterization of Clostridium perfringens isolates from swine manure treated agricultural soils.</title>
        <authorList>
            <person name="Wushke S.T."/>
        </authorList>
    </citation>
    <scope>NUCLEOTIDE SEQUENCE</scope>
    <source>
        <strain evidence="2">X94</strain>
    </source>
</reference>
<protein>
    <submittedName>
        <fullName evidence="2">Cna B-type domain-containing protein</fullName>
    </submittedName>
</protein>
<sequence>NSGFVITNTNIEKISIPVNKVWVGKAGKEAEVTLLANNIEKETIKLTADANWKHIFTELPKYDEVTGEEINYTLVEKDLEGYSSVITGTAETGFTVTNTITGKTSVGVTKKWIGKASNSVTVSLMADGKMIDSQILNERNNWQYTFSNLEKYKYGKEINYTVEE</sequence>
<feature type="non-terminal residue" evidence="2">
    <location>
        <position position="164"/>
    </location>
</feature>
<organism evidence="2 3">
    <name type="scientific">Clostridium perfringens</name>
    <dbReference type="NCBI Taxonomy" id="1502"/>
    <lineage>
        <taxon>Bacteria</taxon>
        <taxon>Bacillati</taxon>
        <taxon>Bacillota</taxon>
        <taxon>Clostridia</taxon>
        <taxon>Eubacteriales</taxon>
        <taxon>Clostridiaceae</taxon>
        <taxon>Clostridium</taxon>
    </lineage>
</organism>
<evidence type="ECO:0000313" key="3">
    <source>
        <dbReference type="Proteomes" id="UP001288778"/>
    </source>
</evidence>
<dbReference type="EMBL" id="WNUI01000293">
    <property type="protein sequence ID" value="MDZ4910436.1"/>
    <property type="molecule type" value="Genomic_DNA"/>
</dbReference>
<dbReference type="Pfam" id="PF05738">
    <property type="entry name" value="Cna_B"/>
    <property type="match status" value="2"/>
</dbReference>
<evidence type="ECO:0000313" key="2">
    <source>
        <dbReference type="EMBL" id="MDZ4910436.1"/>
    </source>
</evidence>
<dbReference type="RefSeq" id="WP_322395664.1">
    <property type="nucleotide sequence ID" value="NZ_WNUI01000293.1"/>
</dbReference>
<dbReference type="Gene3D" id="2.60.40.1140">
    <property type="entry name" value="Collagen-binding surface protein Cna, B-type domain"/>
    <property type="match status" value="2"/>
</dbReference>
<feature type="non-terminal residue" evidence="2">
    <location>
        <position position="1"/>
    </location>
</feature>